<dbReference type="SUPFAM" id="SSF48452">
    <property type="entry name" value="TPR-like"/>
    <property type="match status" value="1"/>
</dbReference>
<dbReference type="InterPro" id="IPR024983">
    <property type="entry name" value="CHAT_dom"/>
</dbReference>
<evidence type="ECO:0000259" key="1">
    <source>
        <dbReference type="Pfam" id="PF12770"/>
    </source>
</evidence>
<evidence type="ECO:0000313" key="2">
    <source>
        <dbReference type="EMBL" id="MDC0712680.1"/>
    </source>
</evidence>
<name>A0ABT5DG82_9BACT</name>
<reference evidence="2 3" key="1">
    <citation type="submission" date="2022-11" db="EMBL/GenBank/DDBJ databases">
        <title>Minimal conservation of predation-associated metabolite biosynthetic gene clusters underscores biosynthetic potential of Myxococcota including descriptions for ten novel species: Archangium lansinium sp. nov., Myxococcus landrumus sp. nov., Nannocystis bai.</title>
        <authorList>
            <person name="Ahearne A."/>
            <person name="Stevens C."/>
            <person name="Dowd S."/>
        </authorList>
    </citation>
    <scope>NUCLEOTIDE SEQUENCE [LARGE SCALE GENOMIC DNA]</scope>
    <source>
        <strain evidence="2 3">NCWAL01</strain>
    </source>
</reference>
<gene>
    <name evidence="2" type="ORF">POL68_29735</name>
</gene>
<dbReference type="RefSeq" id="WP_272146322.1">
    <property type="nucleotide sequence ID" value="NZ_JAQNDM010000002.1"/>
</dbReference>
<dbReference type="Gene3D" id="1.25.40.10">
    <property type="entry name" value="Tetratricopeptide repeat domain"/>
    <property type="match status" value="1"/>
</dbReference>
<sequence>MYRDLGLPLLAMQDLALLEQHETDPGWLREARERRDRLAGVLARKARWDAADRAGDALVKNVPGAVEGALEYADMPMMRRDFYHAIRTRTSRSEVLALKPLAEALDRGSGQISVLANYVQEVSSHDFSRRAPLAQDYGQLLTQKMSDADKDALLQNFLGSGEGDIALGALLLVDRPPDSEYVSELINRAIASKDPWFKVLALQKTAKRLWQKDRYDLALPKLEEALKLCTQDNLIYRCIEVRNDLAYVTAWLFRLDEAESDAREGLAQARQRGQWDQERMLLETLGSISRNAADVTLAHAYLEEALLMAGGRSSARNIHQNFAHLAIQSLELDEARAELDQALALDRLTMHGIAALADVARTRRAPGDEQMVRAVLESEPTYTAGQRAFVKFLRGRFFLEVDPTAGRELLNQAITEAMNAEAAARAEDWTDITAQHARAYSFTSLIFDDARRGDFGSALTRFGTERGFSPPDRCVLGLTEDTERSLLVARGANGQLVKDYSPLRTARFPMDMEGVVPPDMLKALEACDSVDVLARPPLQGRARLLPATMAWRYRTQGTARQPPAGKRAHLVVNDVRYDERRNETPLKWIARIASDEDGKVLSGMDATPSRVLAEMSAAAEIDLATHGKVALGSRVTYLLLAPGLDGTDTLFEERIRKLKLPNAPLVILAACEAAQGTAALHEPGSLPNAFMAAGARGVVAATLSIPDEDSSEFFGRVRDRVRSGVALSIAVRDERLEWQQRSGDTDWVNGILVFE</sequence>
<proteinExistence type="predicted"/>
<dbReference type="EMBL" id="JAQNDM010000002">
    <property type="protein sequence ID" value="MDC0712680.1"/>
    <property type="molecule type" value="Genomic_DNA"/>
</dbReference>
<keyword evidence="3" id="KW-1185">Reference proteome</keyword>
<organism evidence="2 3">
    <name type="scientific">Stigmatella ashevillensis</name>
    <dbReference type="NCBI Taxonomy" id="2995309"/>
    <lineage>
        <taxon>Bacteria</taxon>
        <taxon>Pseudomonadati</taxon>
        <taxon>Myxococcota</taxon>
        <taxon>Myxococcia</taxon>
        <taxon>Myxococcales</taxon>
        <taxon>Cystobacterineae</taxon>
        <taxon>Archangiaceae</taxon>
        <taxon>Stigmatella</taxon>
    </lineage>
</organism>
<feature type="domain" description="CHAT" evidence="1">
    <location>
        <begin position="583"/>
        <end position="742"/>
    </location>
</feature>
<accession>A0ABT5DG82</accession>
<comment type="caution">
    <text evidence="2">The sequence shown here is derived from an EMBL/GenBank/DDBJ whole genome shotgun (WGS) entry which is preliminary data.</text>
</comment>
<dbReference type="InterPro" id="IPR011990">
    <property type="entry name" value="TPR-like_helical_dom_sf"/>
</dbReference>
<dbReference type="Pfam" id="PF12770">
    <property type="entry name" value="CHAT"/>
    <property type="match status" value="1"/>
</dbReference>
<protein>
    <submittedName>
        <fullName evidence="2">CHAT domain-containing protein</fullName>
    </submittedName>
</protein>
<dbReference type="Proteomes" id="UP001221838">
    <property type="component" value="Unassembled WGS sequence"/>
</dbReference>
<evidence type="ECO:0000313" key="3">
    <source>
        <dbReference type="Proteomes" id="UP001221838"/>
    </source>
</evidence>